<dbReference type="Proteomes" id="UP000029641">
    <property type="component" value="Unassembled WGS sequence"/>
</dbReference>
<dbReference type="SUPFAM" id="SSF55008">
    <property type="entry name" value="HMA, heavy metal-associated domain"/>
    <property type="match status" value="1"/>
</dbReference>
<dbReference type="Proteomes" id="UP000029646">
    <property type="component" value="Unassembled WGS sequence"/>
</dbReference>
<dbReference type="Proteomes" id="UP000030184">
    <property type="component" value="Unassembled WGS sequence"/>
</dbReference>
<protein>
    <submittedName>
        <fullName evidence="5">Copper chaperone CopZ</fullName>
    </submittedName>
</protein>
<dbReference type="STRING" id="504487.JCM19538_3081"/>
<dbReference type="EMBL" id="BBNY01000003">
    <property type="protein sequence ID" value="GAL88568.1"/>
    <property type="molecule type" value="Genomic_DNA"/>
</dbReference>
<dbReference type="GO" id="GO:0046872">
    <property type="term" value="F:metal ion binding"/>
    <property type="evidence" value="ECO:0007669"/>
    <property type="project" value="InterPro"/>
</dbReference>
<dbReference type="AlphaFoldDB" id="A0A090WAH9"/>
<dbReference type="InterPro" id="IPR036163">
    <property type="entry name" value="HMA_dom_sf"/>
</dbReference>
<gene>
    <name evidence="5" type="ORF">CLV33_102329</name>
    <name evidence="2" type="ORF">JCM19301_3459</name>
    <name evidence="3" type="ORF">JCM19302_1581</name>
    <name evidence="4" type="ORF">JCM19538_3081</name>
</gene>
<evidence type="ECO:0000313" key="7">
    <source>
        <dbReference type="Proteomes" id="UP000030184"/>
    </source>
</evidence>
<dbReference type="InterPro" id="IPR006121">
    <property type="entry name" value="HMA_dom"/>
</dbReference>
<evidence type="ECO:0000313" key="2">
    <source>
        <dbReference type="EMBL" id="GAL65774.1"/>
    </source>
</evidence>
<evidence type="ECO:0000313" key="5">
    <source>
        <dbReference type="EMBL" id="PQV50467.1"/>
    </source>
</evidence>
<dbReference type="EMBL" id="PVEO01000002">
    <property type="protein sequence ID" value="PQV50467.1"/>
    <property type="molecule type" value="Genomic_DNA"/>
</dbReference>
<reference evidence="5 8" key="2">
    <citation type="submission" date="2018-02" db="EMBL/GenBank/DDBJ databases">
        <title>Genomic Encyclopedia of Archaeal and Bacterial Type Strains, Phase II (KMG-II): from individual species to whole genera.</title>
        <authorList>
            <person name="Goeker M."/>
        </authorList>
    </citation>
    <scope>NUCLEOTIDE SEQUENCE [LARGE SCALE GENOMIC DNA]</scope>
    <source>
        <strain evidence="5 8">DSM 21165</strain>
    </source>
</reference>
<name>A0A090WAH9_9FLAO</name>
<accession>A0A090WAH9</accession>
<keyword evidence="7" id="KW-1185">Reference proteome</keyword>
<evidence type="ECO:0000313" key="8">
    <source>
        <dbReference type="Proteomes" id="UP000251545"/>
    </source>
</evidence>
<evidence type="ECO:0000313" key="6">
    <source>
        <dbReference type="Proteomes" id="UP000029646"/>
    </source>
</evidence>
<dbReference type="RefSeq" id="WP_052415092.1">
    <property type="nucleotide sequence ID" value="NZ_BBNR01000002.1"/>
</dbReference>
<feature type="domain" description="HMA" evidence="1">
    <location>
        <begin position="4"/>
        <end position="47"/>
    </location>
</feature>
<evidence type="ECO:0000259" key="1">
    <source>
        <dbReference type="Pfam" id="PF00403"/>
    </source>
</evidence>
<organism evidence="3 6">
    <name type="scientific">Jejuia pallidilutea</name>
    <dbReference type="NCBI Taxonomy" id="504487"/>
    <lineage>
        <taxon>Bacteria</taxon>
        <taxon>Pseudomonadati</taxon>
        <taxon>Bacteroidota</taxon>
        <taxon>Flavobacteriia</taxon>
        <taxon>Flavobacteriales</taxon>
        <taxon>Flavobacteriaceae</taxon>
        <taxon>Jejuia</taxon>
    </lineage>
</organism>
<dbReference type="Proteomes" id="UP000251545">
    <property type="component" value="Unassembled WGS sequence"/>
</dbReference>
<dbReference type="Gene3D" id="3.30.70.100">
    <property type="match status" value="1"/>
</dbReference>
<evidence type="ECO:0000313" key="4">
    <source>
        <dbReference type="EMBL" id="GAL88568.1"/>
    </source>
</evidence>
<comment type="caution">
    <text evidence="3">The sequence shown here is derived from an EMBL/GenBank/DDBJ whole genome shotgun (WGS) entry which is preliminary data.</text>
</comment>
<dbReference type="EMBL" id="BBNS01000025">
    <property type="protein sequence ID" value="GAL72459.1"/>
    <property type="molecule type" value="Genomic_DNA"/>
</dbReference>
<reference evidence="7" key="1">
    <citation type="journal article" date="2014" name="Genome Announc.">
        <title>Draft Genome Sequence of Marine Flavobacterium Jejuia pallidilutea Strain 11shimoA1 and Pigmentation Mutants.</title>
        <authorList>
            <person name="Takatani N."/>
            <person name="Nakanishi M."/>
            <person name="Meirelles P."/>
            <person name="Mino S."/>
            <person name="Suda W."/>
            <person name="Oshima K."/>
            <person name="Hattori M."/>
            <person name="Ohkuma M."/>
            <person name="Hosokawa M."/>
            <person name="Miyashita K."/>
            <person name="Thompson F.L."/>
            <person name="Niwa A."/>
            <person name="Sawabe T."/>
            <person name="Sawabe T."/>
        </authorList>
    </citation>
    <scope>NUCLEOTIDE SEQUENCE [LARGE SCALE GENOMIC DNA]</scope>
    <source>
        <strain evidence="7">JCM 19538</strain>
    </source>
</reference>
<sequence>MRTTVIINNLQCENCKNLLDTEIQKVSGISNLDIDIATKSISFDYKTHNAMEGLRMHLKAIGYPITKDPSIIKEDLKNVNSPQKEKVVTNK</sequence>
<dbReference type="EMBL" id="BBNR01000002">
    <property type="protein sequence ID" value="GAL65774.1"/>
    <property type="molecule type" value="Genomic_DNA"/>
</dbReference>
<dbReference type="Pfam" id="PF00403">
    <property type="entry name" value="HMA"/>
    <property type="match status" value="1"/>
</dbReference>
<evidence type="ECO:0000313" key="3">
    <source>
        <dbReference type="EMBL" id="GAL72459.1"/>
    </source>
</evidence>
<dbReference type="OrthoDB" id="677920at2"/>
<proteinExistence type="predicted"/>